<evidence type="ECO:0000256" key="1">
    <source>
        <dbReference type="SAM" id="Phobius"/>
    </source>
</evidence>
<keyword evidence="1" id="KW-0472">Membrane</keyword>
<proteinExistence type="predicted"/>
<accession>A0A2P2KC63</accession>
<dbReference type="AlphaFoldDB" id="A0A2P2KC63"/>
<sequence>MQCNETLFYHQPHSVNLCFHEIIRYLRLFMQCMQVSDVEEQTRLFDEQQGEILLPDTNKNGEIAMESSGSLRLRVKHDGELESSQAESAEYSGLPSGKRCGSLSVVMVYVLVILILFIAIVGIWKNLLL</sequence>
<reference evidence="2" key="1">
    <citation type="submission" date="2018-02" db="EMBL/GenBank/DDBJ databases">
        <title>Rhizophora mucronata_Transcriptome.</title>
        <authorList>
            <person name="Meera S.P."/>
            <person name="Sreeshan A."/>
            <person name="Augustine A."/>
        </authorList>
    </citation>
    <scope>NUCLEOTIDE SEQUENCE</scope>
    <source>
        <tissue evidence="2">Leaf</tissue>
    </source>
</reference>
<dbReference type="EMBL" id="GGEC01022815">
    <property type="protein sequence ID" value="MBX03299.1"/>
    <property type="molecule type" value="Transcribed_RNA"/>
</dbReference>
<keyword evidence="1" id="KW-1133">Transmembrane helix</keyword>
<protein>
    <submittedName>
        <fullName evidence="2">Uncharacterized protein</fullName>
    </submittedName>
</protein>
<feature type="transmembrane region" description="Helical" evidence="1">
    <location>
        <begin position="103"/>
        <end position="124"/>
    </location>
</feature>
<keyword evidence="1" id="KW-0812">Transmembrane</keyword>
<evidence type="ECO:0000313" key="2">
    <source>
        <dbReference type="EMBL" id="MBX03299.1"/>
    </source>
</evidence>
<name>A0A2P2KC63_RHIMU</name>
<organism evidence="2">
    <name type="scientific">Rhizophora mucronata</name>
    <name type="common">Asiatic mangrove</name>
    <dbReference type="NCBI Taxonomy" id="61149"/>
    <lineage>
        <taxon>Eukaryota</taxon>
        <taxon>Viridiplantae</taxon>
        <taxon>Streptophyta</taxon>
        <taxon>Embryophyta</taxon>
        <taxon>Tracheophyta</taxon>
        <taxon>Spermatophyta</taxon>
        <taxon>Magnoliopsida</taxon>
        <taxon>eudicotyledons</taxon>
        <taxon>Gunneridae</taxon>
        <taxon>Pentapetalae</taxon>
        <taxon>rosids</taxon>
        <taxon>fabids</taxon>
        <taxon>Malpighiales</taxon>
        <taxon>Rhizophoraceae</taxon>
        <taxon>Rhizophora</taxon>
    </lineage>
</organism>